<evidence type="ECO:0000256" key="3">
    <source>
        <dbReference type="ARBA" id="ARBA00022741"/>
    </source>
</evidence>
<dbReference type="Gene3D" id="3.40.50.300">
    <property type="entry name" value="P-loop containing nucleotide triphosphate hydrolases"/>
    <property type="match status" value="1"/>
</dbReference>
<feature type="transmembrane region" description="Helical" evidence="8">
    <location>
        <begin position="257"/>
        <end position="277"/>
    </location>
</feature>
<proteinExistence type="predicted"/>
<name>A0A1G9CGY8_9STAP</name>
<evidence type="ECO:0000256" key="6">
    <source>
        <dbReference type="ARBA" id="ARBA00023136"/>
    </source>
</evidence>
<dbReference type="InterPro" id="IPR039421">
    <property type="entry name" value="Type_1_exporter"/>
</dbReference>
<keyword evidence="5 8" id="KW-1133">Transmembrane helix</keyword>
<dbReference type="Proteomes" id="UP000242700">
    <property type="component" value="Unassembled WGS sequence"/>
</dbReference>
<dbReference type="GO" id="GO:0005886">
    <property type="term" value="C:plasma membrane"/>
    <property type="evidence" value="ECO:0007669"/>
    <property type="project" value="UniProtKB-SubCell"/>
</dbReference>
<dbReference type="SMART" id="SM00382">
    <property type="entry name" value="AAA"/>
    <property type="match status" value="1"/>
</dbReference>
<dbReference type="SUPFAM" id="SSF52540">
    <property type="entry name" value="P-loop containing nucleoside triphosphate hydrolases"/>
    <property type="match status" value="1"/>
</dbReference>
<feature type="domain" description="ABC transporter" evidence="9">
    <location>
        <begin position="308"/>
        <end position="510"/>
    </location>
</feature>
<dbReference type="STRING" id="586411.SAMN05216187_109116"/>
<keyword evidence="6 8" id="KW-0472">Membrane</keyword>
<dbReference type="PROSITE" id="PS50929">
    <property type="entry name" value="ABC_TM1F"/>
    <property type="match status" value="1"/>
</dbReference>
<evidence type="ECO:0000256" key="1">
    <source>
        <dbReference type="ARBA" id="ARBA00004651"/>
    </source>
</evidence>
<evidence type="ECO:0000256" key="7">
    <source>
        <dbReference type="ARBA" id="ARBA00025074"/>
    </source>
</evidence>
<dbReference type="PANTHER" id="PTHR24221:SF653">
    <property type="entry name" value="TRANSPORT ATP-BINDING PROTEIN CYDC"/>
    <property type="match status" value="1"/>
</dbReference>
<dbReference type="SUPFAM" id="SSF90123">
    <property type="entry name" value="ABC transporter transmembrane region"/>
    <property type="match status" value="1"/>
</dbReference>
<feature type="transmembrane region" description="Helical" evidence="8">
    <location>
        <begin position="226"/>
        <end position="251"/>
    </location>
</feature>
<dbReference type="AlphaFoldDB" id="A0A1G9CGY8"/>
<dbReference type="PANTHER" id="PTHR24221">
    <property type="entry name" value="ATP-BINDING CASSETTE SUB-FAMILY B"/>
    <property type="match status" value="1"/>
</dbReference>
<protein>
    <submittedName>
        <fullName evidence="11">ATP-binding cassette, subfamily C, CydC</fullName>
    </submittedName>
</protein>
<dbReference type="InterPro" id="IPR003593">
    <property type="entry name" value="AAA+_ATPase"/>
</dbReference>
<evidence type="ECO:0000259" key="10">
    <source>
        <dbReference type="PROSITE" id="PS50929"/>
    </source>
</evidence>
<evidence type="ECO:0000313" key="12">
    <source>
        <dbReference type="Proteomes" id="UP000242700"/>
    </source>
</evidence>
<reference evidence="12" key="1">
    <citation type="submission" date="2016-10" db="EMBL/GenBank/DDBJ databases">
        <authorList>
            <person name="Varghese N."/>
            <person name="Submissions S."/>
        </authorList>
    </citation>
    <scope>NUCLEOTIDE SEQUENCE [LARGE SCALE GENOMIC DNA]</scope>
    <source>
        <strain evidence="12">CGMCC 1.8911</strain>
    </source>
</reference>
<dbReference type="InterPro" id="IPR011527">
    <property type="entry name" value="ABC1_TM_dom"/>
</dbReference>
<dbReference type="GO" id="GO:0016887">
    <property type="term" value="F:ATP hydrolysis activity"/>
    <property type="evidence" value="ECO:0007669"/>
    <property type="project" value="InterPro"/>
</dbReference>
<feature type="transmembrane region" description="Helical" evidence="8">
    <location>
        <begin position="43"/>
        <end position="61"/>
    </location>
</feature>
<dbReference type="PROSITE" id="PS50893">
    <property type="entry name" value="ABC_TRANSPORTER_2"/>
    <property type="match status" value="1"/>
</dbReference>
<comment type="subcellular location">
    <subcellularLocation>
        <location evidence="1">Cell membrane</location>
        <topology evidence="1">Multi-pass membrane protein</topology>
    </subcellularLocation>
</comment>
<feature type="transmembrane region" description="Helical" evidence="8">
    <location>
        <begin position="123"/>
        <end position="143"/>
    </location>
</feature>
<dbReference type="Gene3D" id="1.20.1560.10">
    <property type="entry name" value="ABC transporter type 1, transmembrane domain"/>
    <property type="match status" value="1"/>
</dbReference>
<feature type="domain" description="ABC transmembrane type-1" evidence="10">
    <location>
        <begin position="14"/>
        <end position="276"/>
    </location>
</feature>
<evidence type="ECO:0000256" key="4">
    <source>
        <dbReference type="ARBA" id="ARBA00022840"/>
    </source>
</evidence>
<gene>
    <name evidence="11" type="ORF">SAMN05216187_109116</name>
</gene>
<keyword evidence="2 8" id="KW-0812">Transmembrane</keyword>
<dbReference type="GO" id="GO:0140359">
    <property type="term" value="F:ABC-type transporter activity"/>
    <property type="evidence" value="ECO:0007669"/>
    <property type="project" value="InterPro"/>
</dbReference>
<dbReference type="Pfam" id="PF00005">
    <property type="entry name" value="ABC_tran"/>
    <property type="match status" value="1"/>
</dbReference>
<dbReference type="GO" id="GO:0005524">
    <property type="term" value="F:ATP binding"/>
    <property type="evidence" value="ECO:0007669"/>
    <property type="project" value="UniProtKB-KW"/>
</dbReference>
<feature type="transmembrane region" description="Helical" evidence="8">
    <location>
        <begin position="149"/>
        <end position="167"/>
    </location>
</feature>
<dbReference type="OrthoDB" id="9770415at2"/>
<accession>A0A1G9CGY8</accession>
<keyword evidence="3" id="KW-0547">Nucleotide-binding</keyword>
<dbReference type="RefSeq" id="WP_092598873.1">
    <property type="nucleotide sequence ID" value="NZ_FNFI01000009.1"/>
</dbReference>
<dbReference type="EMBL" id="FNFI01000009">
    <property type="protein sequence ID" value="SDK50942.1"/>
    <property type="molecule type" value="Genomic_DNA"/>
</dbReference>
<keyword evidence="4 11" id="KW-0067">ATP-binding</keyword>
<dbReference type="InterPro" id="IPR027417">
    <property type="entry name" value="P-loop_NTPase"/>
</dbReference>
<comment type="function">
    <text evidence="7">May be involved in multidrug export. Transmembrane domains (TMD) form a pore in the cell membrane and the ATP-binding domain (NBD) is responsible for energy generation.</text>
</comment>
<dbReference type="InterPro" id="IPR003439">
    <property type="entry name" value="ABC_transporter-like_ATP-bd"/>
</dbReference>
<evidence type="ECO:0000259" key="9">
    <source>
        <dbReference type="PROSITE" id="PS50893"/>
    </source>
</evidence>
<dbReference type="InterPro" id="IPR036640">
    <property type="entry name" value="ABC1_TM_sf"/>
</dbReference>
<feature type="transmembrane region" description="Helical" evidence="8">
    <location>
        <begin position="12"/>
        <end position="37"/>
    </location>
</feature>
<evidence type="ECO:0000313" key="11">
    <source>
        <dbReference type="EMBL" id="SDK50942.1"/>
    </source>
</evidence>
<evidence type="ECO:0000256" key="2">
    <source>
        <dbReference type="ARBA" id="ARBA00022692"/>
    </source>
</evidence>
<evidence type="ECO:0000256" key="8">
    <source>
        <dbReference type="SAM" id="Phobius"/>
    </source>
</evidence>
<dbReference type="GO" id="GO:0034040">
    <property type="term" value="F:ATPase-coupled lipid transmembrane transporter activity"/>
    <property type="evidence" value="ECO:0007669"/>
    <property type="project" value="TreeGrafter"/>
</dbReference>
<organism evidence="11 12">
    <name type="scientific">Jeotgalicoccus aerolatus</name>
    <dbReference type="NCBI Taxonomy" id="709510"/>
    <lineage>
        <taxon>Bacteria</taxon>
        <taxon>Bacillati</taxon>
        <taxon>Bacillota</taxon>
        <taxon>Bacilli</taxon>
        <taxon>Bacillales</taxon>
        <taxon>Staphylococcaceae</taxon>
        <taxon>Jeotgalicoccus</taxon>
    </lineage>
</organism>
<evidence type="ECO:0000256" key="5">
    <source>
        <dbReference type="ARBA" id="ARBA00022989"/>
    </source>
</evidence>
<sequence length="515" mass="58677">MSYLKGEKMHIFYSILLGIAGGLVGVSIFGLSGYMISLSFFEPPFFLIILIIAVIKMFGLTKGTAKYLERLLSHDATFKMIGRLRASYFKQSVNSDEETHSVRYIQKLTSYFDDIEDYYIRIVYPYIVAVFISLILTILSLLIDPKLLLIILTAVFILLVVMPLIISSRSKTLYDERTEAEDQLFTGLYHYIQDFTNLFTVKKDSEISANIKDTYKKVTGNEQKEALLDAIIDTVSLLIQLGVIVLVIVLFENDYPLLIPMIILLMMSFFELAVPVIKPASQYKAVKARIEAVSEDSSEAPKKVQDKLSLSGMNFRYPSTKRDVLTNVNIDIKTGEKHAVIGSSGSGKTTLLNQLIKQSDAGIMPQQLDFYNASVKDNVTMFNHFELDDSRLYEWLEQLELDHFKLDDYITSAEYLSLGEKKRMHLIRMFTEGKDTWILDEPTASLNVRLRDKIWAEIFKKETVITATHDLSHLESFDYVHYLEGGTITESGPVDQVLKNKGPVHEAYQRYNDAL</sequence>